<feature type="transmembrane region" description="Helical" evidence="7">
    <location>
        <begin position="218"/>
        <end position="244"/>
    </location>
</feature>
<feature type="transmembrane region" description="Helical" evidence="7">
    <location>
        <begin position="273"/>
        <end position="292"/>
    </location>
</feature>
<feature type="domain" description="Palmitoyltransferase DHHC" evidence="8">
    <location>
        <begin position="114"/>
        <end position="253"/>
    </location>
</feature>
<dbReference type="AlphaFoldDB" id="A0A5S6R4Z5"/>
<evidence type="ECO:0000256" key="7">
    <source>
        <dbReference type="RuleBase" id="RU079119"/>
    </source>
</evidence>
<sequence>MPQLRGWQRSFVKRFHHGVYLFGLCYTVGTILLLAGTCLCYVCPHVYGSDHFPKTLIFASVVLGELFVNLVLFTVRAGYNRVDALLRHDHGSTLPIASYITLSQSLLNDGRNFATKFCFSCQATVPKLCHHCPLCNYCVFKRDHHCFFMGGCVGFGNQRHFIVFLLWAFLGAAYALCLTACYFNKFEWPLWPFGWLDCLLPVYLTKRVIFWDWNHAQLCLIGLMSLAFSSTVVSAIFFFTQWMFVLTGRSMIGYFQMTDLFLGKEKPTFGQRVALVFGQHWWLNFLFPLPYLNRLDKDYRRMLYNHYVKVL</sequence>
<protein>
    <recommendedName>
        <fullName evidence="7">Palmitoyltransferase</fullName>
        <ecNumber evidence="7">2.3.1.225</ecNumber>
    </recommendedName>
</protein>
<evidence type="ECO:0000313" key="10">
    <source>
        <dbReference type="WBParaSite" id="TMUE_3000014585.1"/>
    </source>
</evidence>
<dbReference type="PANTHER" id="PTHR12246">
    <property type="entry name" value="PALMITOYLTRANSFERASE ZDHHC16"/>
    <property type="match status" value="1"/>
</dbReference>
<dbReference type="Pfam" id="PF01529">
    <property type="entry name" value="DHHC"/>
    <property type="match status" value="1"/>
</dbReference>
<dbReference type="EC" id="2.3.1.225" evidence="7"/>
<comment type="catalytic activity">
    <reaction evidence="7">
        <text>L-cysteinyl-[protein] + hexadecanoyl-CoA = S-hexadecanoyl-L-cysteinyl-[protein] + CoA</text>
        <dbReference type="Rhea" id="RHEA:36683"/>
        <dbReference type="Rhea" id="RHEA-COMP:10131"/>
        <dbReference type="Rhea" id="RHEA-COMP:11032"/>
        <dbReference type="ChEBI" id="CHEBI:29950"/>
        <dbReference type="ChEBI" id="CHEBI:57287"/>
        <dbReference type="ChEBI" id="CHEBI:57379"/>
        <dbReference type="ChEBI" id="CHEBI:74151"/>
        <dbReference type="EC" id="2.3.1.225"/>
    </reaction>
</comment>
<evidence type="ECO:0000256" key="1">
    <source>
        <dbReference type="ARBA" id="ARBA00004141"/>
    </source>
</evidence>
<feature type="transmembrane region" description="Helical" evidence="7">
    <location>
        <begin position="56"/>
        <end position="79"/>
    </location>
</feature>
<keyword evidence="6 7" id="KW-0012">Acyltransferase</keyword>
<accession>A0A5S6R4Z5</accession>
<dbReference type="GO" id="GO:0016020">
    <property type="term" value="C:membrane"/>
    <property type="evidence" value="ECO:0007669"/>
    <property type="project" value="UniProtKB-SubCell"/>
</dbReference>
<keyword evidence="5 7" id="KW-0472">Membrane</keyword>
<evidence type="ECO:0000256" key="4">
    <source>
        <dbReference type="ARBA" id="ARBA00022989"/>
    </source>
</evidence>
<name>A0A5S6R4Z5_TRIMR</name>
<keyword evidence="4 7" id="KW-1133">Transmembrane helix</keyword>
<feature type="transmembrane region" description="Helical" evidence="7">
    <location>
        <begin position="189"/>
        <end position="206"/>
    </location>
</feature>
<evidence type="ECO:0000256" key="6">
    <source>
        <dbReference type="ARBA" id="ARBA00023315"/>
    </source>
</evidence>
<evidence type="ECO:0000256" key="2">
    <source>
        <dbReference type="ARBA" id="ARBA00022679"/>
    </source>
</evidence>
<comment type="similarity">
    <text evidence="7">Belongs to the DHHC palmitoyltransferase family.</text>
</comment>
<dbReference type="GO" id="GO:0019706">
    <property type="term" value="F:protein-cysteine S-palmitoyltransferase activity"/>
    <property type="evidence" value="ECO:0007669"/>
    <property type="project" value="UniProtKB-EC"/>
</dbReference>
<feature type="transmembrane region" description="Helical" evidence="7">
    <location>
        <begin position="20"/>
        <end position="44"/>
    </location>
</feature>
<dbReference type="Proteomes" id="UP000046395">
    <property type="component" value="Unassembled WGS sequence"/>
</dbReference>
<comment type="subcellular location">
    <subcellularLocation>
        <location evidence="1">Membrane</location>
        <topology evidence="1">Multi-pass membrane protein</topology>
    </subcellularLocation>
</comment>
<dbReference type="InterPro" id="IPR039859">
    <property type="entry name" value="PFA4/ZDH16/20/ERF2-like"/>
</dbReference>
<keyword evidence="3 7" id="KW-0812">Transmembrane</keyword>
<evidence type="ECO:0000313" key="9">
    <source>
        <dbReference type="Proteomes" id="UP000046395"/>
    </source>
</evidence>
<keyword evidence="2 7" id="KW-0808">Transferase</keyword>
<proteinExistence type="inferred from homology"/>
<reference evidence="10" key="1">
    <citation type="submission" date="2019-12" db="UniProtKB">
        <authorList>
            <consortium name="WormBaseParasite"/>
        </authorList>
    </citation>
    <scope>IDENTIFICATION</scope>
</reference>
<dbReference type="InterPro" id="IPR001594">
    <property type="entry name" value="Palmitoyltrfase_DHHC"/>
</dbReference>
<evidence type="ECO:0000256" key="5">
    <source>
        <dbReference type="ARBA" id="ARBA00023136"/>
    </source>
</evidence>
<comment type="domain">
    <text evidence="7">The DHHC domain is required for palmitoyltransferase activity.</text>
</comment>
<evidence type="ECO:0000256" key="3">
    <source>
        <dbReference type="ARBA" id="ARBA00022692"/>
    </source>
</evidence>
<dbReference type="PROSITE" id="PS50216">
    <property type="entry name" value="DHHC"/>
    <property type="match status" value="1"/>
</dbReference>
<dbReference type="STRING" id="70415.A0A5S6R4Z5"/>
<feature type="transmembrane region" description="Helical" evidence="7">
    <location>
        <begin position="161"/>
        <end position="183"/>
    </location>
</feature>
<evidence type="ECO:0000259" key="8">
    <source>
        <dbReference type="Pfam" id="PF01529"/>
    </source>
</evidence>
<dbReference type="WBParaSite" id="TMUE_3000014585.1">
    <property type="protein sequence ID" value="TMUE_3000014585.1"/>
    <property type="gene ID" value="WBGene00290600"/>
</dbReference>
<organism evidence="9 10">
    <name type="scientific">Trichuris muris</name>
    <name type="common">Mouse whipworm</name>
    <dbReference type="NCBI Taxonomy" id="70415"/>
    <lineage>
        <taxon>Eukaryota</taxon>
        <taxon>Metazoa</taxon>
        <taxon>Ecdysozoa</taxon>
        <taxon>Nematoda</taxon>
        <taxon>Enoplea</taxon>
        <taxon>Dorylaimia</taxon>
        <taxon>Trichinellida</taxon>
        <taxon>Trichuridae</taxon>
        <taxon>Trichuris</taxon>
    </lineage>
</organism>
<keyword evidence="9" id="KW-1185">Reference proteome</keyword>